<organism evidence="1 2">
    <name type="scientific">Aquimarina rubra</name>
    <dbReference type="NCBI Taxonomy" id="1920033"/>
    <lineage>
        <taxon>Bacteria</taxon>
        <taxon>Pseudomonadati</taxon>
        <taxon>Bacteroidota</taxon>
        <taxon>Flavobacteriia</taxon>
        <taxon>Flavobacteriales</taxon>
        <taxon>Flavobacteriaceae</taxon>
        <taxon>Aquimarina</taxon>
    </lineage>
</organism>
<evidence type="ECO:0000313" key="2">
    <source>
        <dbReference type="Proteomes" id="UP001597319"/>
    </source>
</evidence>
<proteinExistence type="predicted"/>
<protein>
    <submittedName>
        <fullName evidence="1">Nuclear transport factor 2 family protein</fullName>
    </submittedName>
</protein>
<comment type="caution">
    <text evidence="1">The sequence shown here is derived from an EMBL/GenBank/DDBJ whole genome shotgun (WGS) entry which is preliminary data.</text>
</comment>
<dbReference type="Gene3D" id="3.10.450.50">
    <property type="match status" value="1"/>
</dbReference>
<dbReference type="InterPro" id="IPR032710">
    <property type="entry name" value="NTF2-like_dom_sf"/>
</dbReference>
<dbReference type="SUPFAM" id="SSF54427">
    <property type="entry name" value="NTF2-like"/>
    <property type="match status" value="1"/>
</dbReference>
<dbReference type="EMBL" id="JBHULE010000022">
    <property type="protein sequence ID" value="MFD2564781.1"/>
    <property type="molecule type" value="Genomic_DNA"/>
</dbReference>
<evidence type="ECO:0000313" key="1">
    <source>
        <dbReference type="EMBL" id="MFD2564781.1"/>
    </source>
</evidence>
<sequence>MKEHQKKIIESYVDSYNNFDINGMVKNLNDNTVFENISNGNVDLRTEGINEFKKQAKSAKQYFKERKQTITAWNFNNSKVSINIDYKAVLAIDLPNGMKSGDTLELKGKSEFEFENGKIKSISDKS</sequence>
<gene>
    <name evidence="1" type="ORF">ACFSR1_19030</name>
</gene>
<name>A0ABW5LKJ2_9FLAO</name>
<keyword evidence="2" id="KW-1185">Reference proteome</keyword>
<accession>A0ABW5LKJ2</accession>
<dbReference type="RefSeq" id="WP_378294640.1">
    <property type="nucleotide sequence ID" value="NZ_JBHULE010000022.1"/>
</dbReference>
<reference evidence="2" key="1">
    <citation type="journal article" date="2019" name="Int. J. Syst. Evol. Microbiol.">
        <title>The Global Catalogue of Microorganisms (GCM) 10K type strain sequencing project: providing services to taxonomists for standard genome sequencing and annotation.</title>
        <authorList>
            <consortium name="The Broad Institute Genomics Platform"/>
            <consortium name="The Broad Institute Genome Sequencing Center for Infectious Disease"/>
            <person name="Wu L."/>
            <person name="Ma J."/>
        </authorList>
    </citation>
    <scope>NUCLEOTIDE SEQUENCE [LARGE SCALE GENOMIC DNA]</scope>
    <source>
        <strain evidence="2">KCTC 52274</strain>
    </source>
</reference>
<dbReference type="Proteomes" id="UP001597319">
    <property type="component" value="Unassembled WGS sequence"/>
</dbReference>